<dbReference type="PANTHER" id="PTHR43080">
    <property type="entry name" value="CBS DOMAIN-CONTAINING PROTEIN CBSX3, MITOCHONDRIAL"/>
    <property type="match status" value="1"/>
</dbReference>
<feature type="domain" description="CBS" evidence="3">
    <location>
        <begin position="7"/>
        <end position="63"/>
    </location>
</feature>
<dbReference type="InterPro" id="IPR051257">
    <property type="entry name" value="Diverse_CBS-Domain"/>
</dbReference>
<dbReference type="EMBL" id="JAAMPJ010000007">
    <property type="protein sequence ID" value="NGY62404.1"/>
    <property type="molecule type" value="Genomic_DNA"/>
</dbReference>
<organism evidence="4 5">
    <name type="scientific">Lentzea alba</name>
    <dbReference type="NCBI Taxonomy" id="2714351"/>
    <lineage>
        <taxon>Bacteria</taxon>
        <taxon>Bacillati</taxon>
        <taxon>Actinomycetota</taxon>
        <taxon>Actinomycetes</taxon>
        <taxon>Pseudonocardiales</taxon>
        <taxon>Pseudonocardiaceae</taxon>
        <taxon>Lentzea</taxon>
    </lineage>
</organism>
<dbReference type="Proteomes" id="UP000481360">
    <property type="component" value="Unassembled WGS sequence"/>
</dbReference>
<dbReference type="Pfam" id="PF00571">
    <property type="entry name" value="CBS"/>
    <property type="match status" value="2"/>
</dbReference>
<dbReference type="SMART" id="SM00116">
    <property type="entry name" value="CBS"/>
    <property type="match status" value="2"/>
</dbReference>
<gene>
    <name evidence="4" type="ORF">G7043_26115</name>
</gene>
<evidence type="ECO:0000259" key="3">
    <source>
        <dbReference type="PROSITE" id="PS51371"/>
    </source>
</evidence>
<evidence type="ECO:0000313" key="5">
    <source>
        <dbReference type="Proteomes" id="UP000481360"/>
    </source>
</evidence>
<dbReference type="Gene3D" id="3.10.580.10">
    <property type="entry name" value="CBS-domain"/>
    <property type="match status" value="1"/>
</dbReference>
<keyword evidence="1 2" id="KW-0129">CBS domain</keyword>
<dbReference type="RefSeq" id="WP_166049821.1">
    <property type="nucleotide sequence ID" value="NZ_JAAMPJ010000007.1"/>
</dbReference>
<keyword evidence="5" id="KW-1185">Reference proteome</keyword>
<evidence type="ECO:0000313" key="4">
    <source>
        <dbReference type="EMBL" id="NGY62404.1"/>
    </source>
</evidence>
<proteinExistence type="predicted"/>
<evidence type="ECO:0000256" key="2">
    <source>
        <dbReference type="PROSITE-ProRule" id="PRU00703"/>
    </source>
</evidence>
<dbReference type="SUPFAM" id="SSF54631">
    <property type="entry name" value="CBS-domain pair"/>
    <property type="match status" value="1"/>
</dbReference>
<name>A0A7C9RTD2_9PSEU</name>
<dbReference type="InterPro" id="IPR000644">
    <property type="entry name" value="CBS_dom"/>
</dbReference>
<dbReference type="InterPro" id="IPR046342">
    <property type="entry name" value="CBS_dom_sf"/>
</dbReference>
<evidence type="ECO:0000256" key="1">
    <source>
        <dbReference type="ARBA" id="ARBA00023122"/>
    </source>
</evidence>
<comment type="caution">
    <text evidence="4">The sequence shown here is derived from an EMBL/GenBank/DDBJ whole genome shotgun (WGS) entry which is preliminary data.</text>
</comment>
<sequence>MNVRDAMIRPLVTVGPRDFARHAGGLMDDFGLSMLPVVDEGVFLGVVTRVDVMRGKEGVPSPFVQQVMSQPELVTTADTPAAALFDAMSRYEVRCAPVLDDGQVVGVATWLSVLQLMSRTTEAGRAAVHS</sequence>
<dbReference type="PROSITE" id="PS51371">
    <property type="entry name" value="CBS"/>
    <property type="match status" value="2"/>
</dbReference>
<feature type="domain" description="CBS" evidence="3">
    <location>
        <begin position="68"/>
        <end position="123"/>
    </location>
</feature>
<dbReference type="PANTHER" id="PTHR43080:SF2">
    <property type="entry name" value="CBS DOMAIN-CONTAINING PROTEIN"/>
    <property type="match status" value="1"/>
</dbReference>
<reference evidence="4 5" key="1">
    <citation type="submission" date="2020-03" db="EMBL/GenBank/DDBJ databases">
        <title>Isolation and identification of active actinomycetes.</title>
        <authorList>
            <person name="Sun X."/>
        </authorList>
    </citation>
    <scope>NUCLEOTIDE SEQUENCE [LARGE SCALE GENOMIC DNA]</scope>
    <source>
        <strain evidence="4 5">NEAU-D13</strain>
    </source>
</reference>
<accession>A0A7C9RTD2</accession>
<dbReference type="AlphaFoldDB" id="A0A7C9RTD2"/>
<protein>
    <submittedName>
        <fullName evidence="4">CBS domain-containing protein</fullName>
    </submittedName>
</protein>